<dbReference type="EMBL" id="JACHMN010000003">
    <property type="protein sequence ID" value="MBB5872664.1"/>
    <property type="molecule type" value="Genomic_DNA"/>
</dbReference>
<evidence type="ECO:0000313" key="2">
    <source>
        <dbReference type="EMBL" id="MBB5872664.1"/>
    </source>
</evidence>
<keyword evidence="1" id="KW-0472">Membrane</keyword>
<evidence type="ECO:0000313" key="3">
    <source>
        <dbReference type="Proteomes" id="UP000587527"/>
    </source>
</evidence>
<dbReference type="RefSeq" id="WP_184842650.1">
    <property type="nucleotide sequence ID" value="NZ_JACHMN010000003.1"/>
</dbReference>
<organism evidence="2 3">
    <name type="scientific">Allocatelliglobosispora scoriae</name>
    <dbReference type="NCBI Taxonomy" id="643052"/>
    <lineage>
        <taxon>Bacteria</taxon>
        <taxon>Bacillati</taxon>
        <taxon>Actinomycetota</taxon>
        <taxon>Actinomycetes</taxon>
        <taxon>Micromonosporales</taxon>
        <taxon>Micromonosporaceae</taxon>
        <taxon>Allocatelliglobosispora</taxon>
    </lineage>
</organism>
<protein>
    <submittedName>
        <fullName evidence="2">Uncharacterized protein</fullName>
    </submittedName>
</protein>
<name>A0A841BWY1_9ACTN</name>
<evidence type="ECO:0000256" key="1">
    <source>
        <dbReference type="SAM" id="Phobius"/>
    </source>
</evidence>
<gene>
    <name evidence="2" type="ORF">F4553_006098</name>
</gene>
<keyword evidence="1" id="KW-1133">Transmembrane helix</keyword>
<dbReference type="AlphaFoldDB" id="A0A841BWY1"/>
<reference evidence="2 3" key="1">
    <citation type="submission" date="2020-08" db="EMBL/GenBank/DDBJ databases">
        <title>Sequencing the genomes of 1000 actinobacteria strains.</title>
        <authorList>
            <person name="Klenk H.-P."/>
        </authorList>
    </citation>
    <scope>NUCLEOTIDE SEQUENCE [LARGE SCALE GENOMIC DNA]</scope>
    <source>
        <strain evidence="2 3">DSM 45362</strain>
    </source>
</reference>
<feature type="transmembrane region" description="Helical" evidence="1">
    <location>
        <begin position="12"/>
        <end position="32"/>
    </location>
</feature>
<comment type="caution">
    <text evidence="2">The sequence shown here is derived from an EMBL/GenBank/DDBJ whole genome shotgun (WGS) entry which is preliminary data.</text>
</comment>
<sequence length="358" mass="39874">MFAFLNEVSVQFVTGVIASIFLLPLIRVFSWLTRRRWRSHLRDFFGINGESRGAVQIKVSCIPVIPRGTVAVTDHTAGFNGNAITEPEYQAALVLTQAIQAKPLASFLRAFAEHLGGESIDPPEMCQISLSPPRPAGHPRLPDFPKSYVGEHPTDVYEKPVREQIEKVLGRGGTTVLIGSNVYNLLTDFALRILTERDNANHVVFYRSQVADSWERGVVIRTQDANASARRVFERLPLAVETPDSGAYTGETVHTEYFVIQRLSVKRRQWPGARAGTVFVCAGNSSDTSALAVETLAQTWKSLHKEYGDADFTKVFKVKLVKRGDEPADVLPNYPRMQWASSRLSRSGRAERGNDSFK</sequence>
<accession>A0A841BWY1</accession>
<dbReference type="Proteomes" id="UP000587527">
    <property type="component" value="Unassembled WGS sequence"/>
</dbReference>
<keyword evidence="1" id="KW-0812">Transmembrane</keyword>
<keyword evidence="3" id="KW-1185">Reference proteome</keyword>
<proteinExistence type="predicted"/>